<organism evidence="5 6">
    <name type="scientific">Gossypium australe</name>
    <dbReference type="NCBI Taxonomy" id="47621"/>
    <lineage>
        <taxon>Eukaryota</taxon>
        <taxon>Viridiplantae</taxon>
        <taxon>Streptophyta</taxon>
        <taxon>Embryophyta</taxon>
        <taxon>Tracheophyta</taxon>
        <taxon>Spermatophyta</taxon>
        <taxon>Magnoliopsida</taxon>
        <taxon>eudicotyledons</taxon>
        <taxon>Gunneridae</taxon>
        <taxon>Pentapetalae</taxon>
        <taxon>rosids</taxon>
        <taxon>malvids</taxon>
        <taxon>Malvales</taxon>
        <taxon>Malvaceae</taxon>
        <taxon>Malvoideae</taxon>
        <taxon>Gossypium</taxon>
    </lineage>
</organism>
<dbReference type="InterPro" id="IPR005630">
    <property type="entry name" value="Terpene_synthase_metal-bd"/>
</dbReference>
<feature type="signal peptide" evidence="3">
    <location>
        <begin position="1"/>
        <end position="20"/>
    </location>
</feature>
<dbReference type="Pfam" id="PF03936">
    <property type="entry name" value="Terpene_synth_C"/>
    <property type="match status" value="1"/>
</dbReference>
<dbReference type="Proteomes" id="UP000325315">
    <property type="component" value="Unassembled WGS sequence"/>
</dbReference>
<dbReference type="InterPro" id="IPR050148">
    <property type="entry name" value="Terpene_synthase-like"/>
</dbReference>
<dbReference type="GO" id="GO:0016114">
    <property type="term" value="P:terpenoid biosynthetic process"/>
    <property type="evidence" value="ECO:0007669"/>
    <property type="project" value="InterPro"/>
</dbReference>
<dbReference type="OrthoDB" id="1936865at2759"/>
<proteinExistence type="predicted"/>
<comment type="caution">
    <text evidence="5">The sequence shown here is derived from an EMBL/GenBank/DDBJ whole genome shotgun (WGS) entry which is preliminary data.</text>
</comment>
<feature type="domain" description="Terpene synthase metal-binding" evidence="4">
    <location>
        <begin position="16"/>
        <end position="131"/>
    </location>
</feature>
<reference evidence="6" key="1">
    <citation type="journal article" date="2019" name="Plant Biotechnol. J.">
        <title>Genome sequencing of the Australian wild diploid species Gossypium australe highlights disease resistance and delayed gland morphogenesis.</title>
        <authorList>
            <person name="Cai Y."/>
            <person name="Cai X."/>
            <person name="Wang Q."/>
            <person name="Wang P."/>
            <person name="Zhang Y."/>
            <person name="Cai C."/>
            <person name="Xu Y."/>
            <person name="Wang K."/>
            <person name="Zhou Z."/>
            <person name="Wang C."/>
            <person name="Geng S."/>
            <person name="Li B."/>
            <person name="Dong Q."/>
            <person name="Hou Y."/>
            <person name="Wang H."/>
            <person name="Ai P."/>
            <person name="Liu Z."/>
            <person name="Yi F."/>
            <person name="Sun M."/>
            <person name="An G."/>
            <person name="Cheng J."/>
            <person name="Zhang Y."/>
            <person name="Shi Q."/>
            <person name="Xie Y."/>
            <person name="Shi X."/>
            <person name="Chang Y."/>
            <person name="Huang F."/>
            <person name="Chen Y."/>
            <person name="Hong S."/>
            <person name="Mi L."/>
            <person name="Sun Q."/>
            <person name="Zhang L."/>
            <person name="Zhou B."/>
            <person name="Peng R."/>
            <person name="Zhang X."/>
            <person name="Liu F."/>
        </authorList>
    </citation>
    <scope>NUCLEOTIDE SEQUENCE [LARGE SCALE GENOMIC DNA]</scope>
    <source>
        <strain evidence="6">cv. PA1801</strain>
    </source>
</reference>
<gene>
    <name evidence="5" type="ORF">EPI10_009190</name>
</gene>
<dbReference type="GO" id="GO:0010333">
    <property type="term" value="F:terpene synthase activity"/>
    <property type="evidence" value="ECO:0007669"/>
    <property type="project" value="InterPro"/>
</dbReference>
<dbReference type="Pfam" id="PF19086">
    <property type="entry name" value="Terpene_syn_C_2"/>
    <property type="match status" value="1"/>
</dbReference>
<keyword evidence="2" id="KW-0460">Magnesium</keyword>
<protein>
    <submittedName>
        <fullName evidence="5">Terpene synthase 10-like</fullName>
    </submittedName>
</protein>
<dbReference type="InterPro" id="IPR008949">
    <property type="entry name" value="Isoprenoid_synthase_dom_sf"/>
</dbReference>
<sequence>MISFFFLLLLFRWWEELGLGKRFNFARDRLMENFLWSAGMIIAPQDGKSRIFHTMVNALITVIDDVYDVYGTLDELELFTDVVERWDINEIHRLPDYMKIYYHALYNSVNEMAFYTLKEQGIDVIPFLKKLHELKRGDIPKSVQCYMYESGVSEEEAREHIRKLIDATWKKINEDQMAKLPFSRKFIEISKNIARVSLLMYQNGDGHGIEDKETKDRVLSLFVHPISLPK</sequence>
<feature type="chain" id="PRO_5022869908" evidence="3">
    <location>
        <begin position="21"/>
        <end position="230"/>
    </location>
</feature>
<evidence type="ECO:0000256" key="2">
    <source>
        <dbReference type="ARBA" id="ARBA00022842"/>
    </source>
</evidence>
<evidence type="ECO:0000256" key="3">
    <source>
        <dbReference type="SAM" id="SignalP"/>
    </source>
</evidence>
<evidence type="ECO:0000256" key="1">
    <source>
        <dbReference type="ARBA" id="ARBA00022723"/>
    </source>
</evidence>
<dbReference type="SUPFAM" id="SSF48576">
    <property type="entry name" value="Terpenoid synthases"/>
    <property type="match status" value="1"/>
</dbReference>
<accession>A0A5B6U4Q1</accession>
<keyword evidence="3" id="KW-0732">Signal</keyword>
<dbReference type="PANTHER" id="PTHR31225">
    <property type="entry name" value="OS04G0344100 PROTEIN-RELATED"/>
    <property type="match status" value="1"/>
</dbReference>
<keyword evidence="6" id="KW-1185">Reference proteome</keyword>
<dbReference type="AlphaFoldDB" id="A0A5B6U4Q1"/>
<name>A0A5B6U4Q1_9ROSI</name>
<dbReference type="EMBL" id="SMMG02000013">
    <property type="protein sequence ID" value="KAA3453121.1"/>
    <property type="molecule type" value="Genomic_DNA"/>
</dbReference>
<keyword evidence="1" id="KW-0479">Metal-binding</keyword>
<dbReference type="PANTHER" id="PTHR31225:SF9">
    <property type="entry name" value="TERPENE SYNTHASE 10"/>
    <property type="match status" value="1"/>
</dbReference>
<evidence type="ECO:0000259" key="4">
    <source>
        <dbReference type="Pfam" id="PF03936"/>
    </source>
</evidence>
<dbReference type="Gene3D" id="1.10.600.10">
    <property type="entry name" value="Farnesyl Diphosphate Synthase"/>
    <property type="match status" value="2"/>
</dbReference>
<dbReference type="GO" id="GO:0000287">
    <property type="term" value="F:magnesium ion binding"/>
    <property type="evidence" value="ECO:0007669"/>
    <property type="project" value="InterPro"/>
</dbReference>
<evidence type="ECO:0000313" key="6">
    <source>
        <dbReference type="Proteomes" id="UP000325315"/>
    </source>
</evidence>
<evidence type="ECO:0000313" key="5">
    <source>
        <dbReference type="EMBL" id="KAA3453121.1"/>
    </source>
</evidence>